<keyword evidence="3" id="KW-1185">Reference proteome</keyword>
<feature type="transmembrane region" description="Helical" evidence="1">
    <location>
        <begin position="31"/>
        <end position="48"/>
    </location>
</feature>
<dbReference type="Pfam" id="PF03594">
    <property type="entry name" value="BenE"/>
    <property type="match status" value="1"/>
</dbReference>
<accession>A1WIV2</accession>
<keyword evidence="1" id="KW-0812">Transmembrane</keyword>
<dbReference type="KEGG" id="vei:Veis_1806"/>
<proteinExistence type="predicted"/>
<gene>
    <name evidence="2" type="ordered locus">Veis_1806</name>
</gene>
<keyword evidence="1" id="KW-1133">Transmembrane helix</keyword>
<dbReference type="GO" id="GO:0016020">
    <property type="term" value="C:membrane"/>
    <property type="evidence" value="ECO:0007669"/>
    <property type="project" value="InterPro"/>
</dbReference>
<dbReference type="RefSeq" id="WP_011809566.1">
    <property type="nucleotide sequence ID" value="NC_008786.1"/>
</dbReference>
<protein>
    <submittedName>
        <fullName evidence="2">Uncharacterized protein</fullName>
    </submittedName>
</protein>
<name>A1WIV2_VEREI</name>
<dbReference type="InterPro" id="IPR004711">
    <property type="entry name" value="Benzoate_Transporter"/>
</dbReference>
<feature type="transmembrane region" description="Helical" evidence="1">
    <location>
        <begin position="6"/>
        <end position="24"/>
    </location>
</feature>
<reference evidence="3" key="1">
    <citation type="submission" date="2006-12" db="EMBL/GenBank/DDBJ databases">
        <title>Complete sequence of chromosome 1 of Verminephrobacter eiseniae EF01-2.</title>
        <authorList>
            <person name="Copeland A."/>
            <person name="Lucas S."/>
            <person name="Lapidus A."/>
            <person name="Barry K."/>
            <person name="Detter J.C."/>
            <person name="Glavina del Rio T."/>
            <person name="Dalin E."/>
            <person name="Tice H."/>
            <person name="Pitluck S."/>
            <person name="Chertkov O."/>
            <person name="Brettin T."/>
            <person name="Bruce D."/>
            <person name="Han C."/>
            <person name="Tapia R."/>
            <person name="Gilna P."/>
            <person name="Schmutz J."/>
            <person name="Larimer F."/>
            <person name="Land M."/>
            <person name="Hauser L."/>
            <person name="Kyrpides N."/>
            <person name="Kim E."/>
            <person name="Stahl D."/>
            <person name="Richardson P."/>
        </authorList>
    </citation>
    <scope>NUCLEOTIDE SEQUENCE [LARGE SCALE GENOMIC DNA]</scope>
    <source>
        <strain evidence="3">EF01-2</strain>
    </source>
</reference>
<dbReference type="EMBL" id="CP000542">
    <property type="protein sequence ID" value="ABM57559.1"/>
    <property type="molecule type" value="Genomic_DNA"/>
</dbReference>
<dbReference type="Proteomes" id="UP000000374">
    <property type="component" value="Chromosome"/>
</dbReference>
<evidence type="ECO:0000313" key="3">
    <source>
        <dbReference type="Proteomes" id="UP000000374"/>
    </source>
</evidence>
<evidence type="ECO:0000313" key="2">
    <source>
        <dbReference type="EMBL" id="ABM57559.1"/>
    </source>
</evidence>
<dbReference type="HOGENOM" id="CLU_2756705_0_0_4"/>
<dbReference type="OrthoDB" id="9792424at2"/>
<sequence length="70" mass="7070">MGAYLVAGTMVLLLGITGVFDAFIKKIPQGISAGLLAGVLLNFGWGVLADASMHGAHSQLSSSSTPELAP</sequence>
<dbReference type="GO" id="GO:0042925">
    <property type="term" value="F:benzoate transmembrane transporter activity"/>
    <property type="evidence" value="ECO:0007669"/>
    <property type="project" value="InterPro"/>
</dbReference>
<evidence type="ECO:0000256" key="1">
    <source>
        <dbReference type="SAM" id="Phobius"/>
    </source>
</evidence>
<dbReference type="GeneID" id="77174729"/>
<keyword evidence="1" id="KW-0472">Membrane</keyword>
<dbReference type="AlphaFoldDB" id="A1WIV2"/>
<dbReference type="STRING" id="391735.Veis_1806"/>
<organism evidence="2 3">
    <name type="scientific">Verminephrobacter eiseniae (strain EF01-2)</name>
    <dbReference type="NCBI Taxonomy" id="391735"/>
    <lineage>
        <taxon>Bacteria</taxon>
        <taxon>Pseudomonadati</taxon>
        <taxon>Pseudomonadota</taxon>
        <taxon>Betaproteobacteria</taxon>
        <taxon>Burkholderiales</taxon>
        <taxon>Comamonadaceae</taxon>
        <taxon>Verminephrobacter</taxon>
    </lineage>
</organism>